<dbReference type="Proteomes" id="UP000625631">
    <property type="component" value="Unassembled WGS sequence"/>
</dbReference>
<dbReference type="Gene3D" id="3.40.50.2000">
    <property type="entry name" value="Glycogen Phosphorylase B"/>
    <property type="match status" value="1"/>
</dbReference>
<dbReference type="InterPro" id="IPR028098">
    <property type="entry name" value="Glyco_trans_4-like_N"/>
</dbReference>
<dbReference type="RefSeq" id="WP_198075427.1">
    <property type="nucleotide sequence ID" value="NZ_JAEDAE010000003.1"/>
</dbReference>
<evidence type="ECO:0000256" key="1">
    <source>
        <dbReference type="SAM" id="MobiDB-lite"/>
    </source>
</evidence>
<evidence type="ECO:0000313" key="3">
    <source>
        <dbReference type="EMBL" id="MBH8558466.1"/>
    </source>
</evidence>
<feature type="region of interest" description="Disordered" evidence="1">
    <location>
        <begin position="142"/>
        <end position="179"/>
    </location>
</feature>
<dbReference type="SUPFAM" id="SSF53756">
    <property type="entry name" value="UDP-Glycosyltransferase/glycogen phosphorylase"/>
    <property type="match status" value="1"/>
</dbReference>
<evidence type="ECO:0000259" key="2">
    <source>
        <dbReference type="Pfam" id="PF13579"/>
    </source>
</evidence>
<feature type="compositionally biased region" description="Polar residues" evidence="1">
    <location>
        <begin position="228"/>
        <end position="243"/>
    </location>
</feature>
<feature type="region of interest" description="Disordered" evidence="1">
    <location>
        <begin position="202"/>
        <end position="275"/>
    </location>
</feature>
<dbReference type="EMBL" id="JAEDAE010000003">
    <property type="protein sequence ID" value="MBH8558466.1"/>
    <property type="molecule type" value="Genomic_DNA"/>
</dbReference>
<sequence>MTPPEFSVLLLAWDDADPTVAVLGGAALPPTLPLVYQLAAQQPVLAVYPHLPASEGTEERAADSSPSPDTSVALATAATKKTAVAANSAAVTTASEAPADALATVMDGPGVQVFPALPLRKKMAVPALQSRIIGLAELEPADTPAPTVSPASSAPASPAPTNFLATPLPPPPPAPGRSQWPTGIHAPDLAGQWQAPAAPYLGAGSGGFFPPPPPAPPRPLALAKSAGAEQTTALPRSKQLNDTASAPPAISASTLKPRHNPQAGDLNFDPDPELPAVQHPAVFQETTEEIGAGEAADISAPEDDVVPHTPAADAEVPEVVAPAPAPIPAESAAPTILKPRPDGLNFRMIQYARQAAQLVRGRAADFGVIYAPNWPAWLAALEIRNSSGRPLVLYLAGLATDLANPAEHGYQLEMERMAMRRARLILVPDDALRRRLLALYEDAAGKVRVVAADDEAAVQHALGEVALG</sequence>
<feature type="compositionally biased region" description="Low complexity" evidence="1">
    <location>
        <begin position="142"/>
        <end position="166"/>
    </location>
</feature>
<feature type="domain" description="Glycosyltransferase subfamily 4-like N-terminal" evidence="2">
    <location>
        <begin position="306"/>
        <end position="450"/>
    </location>
</feature>
<proteinExistence type="predicted"/>
<protein>
    <submittedName>
        <fullName evidence="3">Glycosyltransferase</fullName>
    </submittedName>
</protein>
<reference evidence="3 4" key="1">
    <citation type="submission" date="2020-12" db="EMBL/GenBank/DDBJ databases">
        <title>Hymenobacter sp.</title>
        <authorList>
            <person name="Kim M.K."/>
        </authorList>
    </citation>
    <scope>NUCLEOTIDE SEQUENCE [LARGE SCALE GENOMIC DNA]</scope>
    <source>
        <strain evidence="3 4">BT442</strain>
    </source>
</reference>
<feature type="compositionally biased region" description="Pro residues" evidence="1">
    <location>
        <begin position="209"/>
        <end position="219"/>
    </location>
</feature>
<organism evidence="3 4">
    <name type="scientific">Hymenobacter negativus</name>
    <dbReference type="NCBI Taxonomy" id="2795026"/>
    <lineage>
        <taxon>Bacteria</taxon>
        <taxon>Pseudomonadati</taxon>
        <taxon>Bacteroidota</taxon>
        <taxon>Cytophagia</taxon>
        <taxon>Cytophagales</taxon>
        <taxon>Hymenobacteraceae</taxon>
        <taxon>Hymenobacter</taxon>
    </lineage>
</organism>
<keyword evidence="4" id="KW-1185">Reference proteome</keyword>
<dbReference type="Pfam" id="PF13579">
    <property type="entry name" value="Glyco_trans_4_4"/>
    <property type="match status" value="1"/>
</dbReference>
<evidence type="ECO:0000313" key="4">
    <source>
        <dbReference type="Proteomes" id="UP000625631"/>
    </source>
</evidence>
<feature type="compositionally biased region" description="Low complexity" evidence="1">
    <location>
        <begin position="244"/>
        <end position="253"/>
    </location>
</feature>
<accession>A0ABS0Q724</accession>
<gene>
    <name evidence="3" type="ORF">I7X13_10440</name>
</gene>
<comment type="caution">
    <text evidence="3">The sequence shown here is derived from an EMBL/GenBank/DDBJ whole genome shotgun (WGS) entry which is preliminary data.</text>
</comment>
<name>A0ABS0Q724_9BACT</name>